<dbReference type="Proteomes" id="UP000275408">
    <property type="component" value="Unassembled WGS sequence"/>
</dbReference>
<accession>A0A3M6TVB5</accession>
<comment type="caution">
    <text evidence="3">The sequence shown here is derived from an EMBL/GenBank/DDBJ whole genome shotgun (WGS) entry which is preliminary data.</text>
</comment>
<gene>
    <name evidence="3" type="ORF">pdam_00000810</name>
</gene>
<evidence type="ECO:0000256" key="2">
    <source>
        <dbReference type="SAM" id="Phobius"/>
    </source>
</evidence>
<proteinExistence type="predicted"/>
<name>A0A3M6TVB5_POCDA</name>
<reference evidence="3 4" key="1">
    <citation type="journal article" date="2018" name="Sci. Rep.">
        <title>Comparative analysis of the Pocillopora damicornis genome highlights role of immune system in coral evolution.</title>
        <authorList>
            <person name="Cunning R."/>
            <person name="Bay R.A."/>
            <person name="Gillette P."/>
            <person name="Baker A.C."/>
            <person name="Traylor-Knowles N."/>
        </authorList>
    </citation>
    <scope>NUCLEOTIDE SEQUENCE [LARGE SCALE GENOMIC DNA]</scope>
    <source>
        <strain evidence="3">RSMAS</strain>
        <tissue evidence="3">Whole animal</tissue>
    </source>
</reference>
<evidence type="ECO:0000256" key="1">
    <source>
        <dbReference type="SAM" id="MobiDB-lite"/>
    </source>
</evidence>
<dbReference type="AlphaFoldDB" id="A0A3M6TVB5"/>
<keyword evidence="2" id="KW-0812">Transmembrane</keyword>
<feature type="region of interest" description="Disordered" evidence="1">
    <location>
        <begin position="1"/>
        <end position="20"/>
    </location>
</feature>
<evidence type="ECO:0000313" key="3">
    <source>
        <dbReference type="EMBL" id="RMX45363.1"/>
    </source>
</evidence>
<keyword evidence="2" id="KW-0472">Membrane</keyword>
<sequence length="159" mass="16236">MKVTEMKTRSSSSSSEILPDIPCDTSSSSLAASSWLILSSSSSILPPLSESPPVATVSGTVPSFNIVITATLCNLLTLSILAMESVSVPFTPSVSVVCGTSVSVVCGVVPLFVSSASLTDIKLPFCGSRAASMICSEDSPDSLVPSVSSVSVHAVKNIH</sequence>
<feature type="transmembrane region" description="Helical" evidence="2">
    <location>
        <begin position="94"/>
        <end position="113"/>
    </location>
</feature>
<dbReference type="EMBL" id="RCHS01002836">
    <property type="protein sequence ID" value="RMX45363.1"/>
    <property type="molecule type" value="Genomic_DNA"/>
</dbReference>
<protein>
    <submittedName>
        <fullName evidence="3">Uncharacterized protein</fullName>
    </submittedName>
</protein>
<evidence type="ECO:0000313" key="4">
    <source>
        <dbReference type="Proteomes" id="UP000275408"/>
    </source>
</evidence>
<organism evidence="3 4">
    <name type="scientific">Pocillopora damicornis</name>
    <name type="common">Cauliflower coral</name>
    <name type="synonym">Millepora damicornis</name>
    <dbReference type="NCBI Taxonomy" id="46731"/>
    <lineage>
        <taxon>Eukaryota</taxon>
        <taxon>Metazoa</taxon>
        <taxon>Cnidaria</taxon>
        <taxon>Anthozoa</taxon>
        <taxon>Hexacorallia</taxon>
        <taxon>Scleractinia</taxon>
        <taxon>Astrocoeniina</taxon>
        <taxon>Pocilloporidae</taxon>
        <taxon>Pocillopora</taxon>
    </lineage>
</organism>
<feature type="transmembrane region" description="Helical" evidence="2">
    <location>
        <begin position="64"/>
        <end position="82"/>
    </location>
</feature>
<keyword evidence="2" id="KW-1133">Transmembrane helix</keyword>
<keyword evidence="4" id="KW-1185">Reference proteome</keyword>